<evidence type="ECO:0000313" key="2">
    <source>
        <dbReference type="Proteomes" id="UP000249070"/>
    </source>
</evidence>
<protein>
    <submittedName>
        <fullName evidence="1">Glycosyltransferase family 2 protein</fullName>
    </submittedName>
</protein>
<reference evidence="1 2" key="1">
    <citation type="submission" date="2018-05" db="EMBL/GenBank/DDBJ databases">
        <title>Vancomycin-resistant Enterococcus faecium strain from Chelyabinsk, Russia.</title>
        <authorList>
            <person name="Gostev V."/>
            <person name="Goncharov A."/>
            <person name="Kolodzhieva V."/>
            <person name="Suvorov A."/>
            <person name="Sidorenko S."/>
            <person name="Zueva L."/>
        </authorList>
    </citation>
    <scope>NUCLEOTIDE SEQUENCE [LARGE SCALE GENOMIC DNA]</scope>
    <source>
        <strain evidence="1 2">20</strain>
    </source>
</reference>
<feature type="non-terminal residue" evidence="1">
    <location>
        <position position="1"/>
    </location>
</feature>
<dbReference type="EMBL" id="QHGU01000164">
    <property type="protein sequence ID" value="PZM52544.1"/>
    <property type="molecule type" value="Genomic_DNA"/>
</dbReference>
<dbReference type="Proteomes" id="UP000249070">
    <property type="component" value="Unassembled WGS sequence"/>
</dbReference>
<accession>A0AB73TRK9</accession>
<sequence>VKIDPDFSPKLKKLVKFLLINKNLPYYMSSSKIASKFLIKIESVR</sequence>
<organism evidence="1 2">
    <name type="scientific">Enterococcus faecium</name>
    <name type="common">Streptococcus faecium</name>
    <dbReference type="NCBI Taxonomy" id="1352"/>
    <lineage>
        <taxon>Bacteria</taxon>
        <taxon>Bacillati</taxon>
        <taxon>Bacillota</taxon>
        <taxon>Bacilli</taxon>
        <taxon>Lactobacillales</taxon>
        <taxon>Enterococcaceae</taxon>
        <taxon>Enterococcus</taxon>
    </lineage>
</organism>
<comment type="caution">
    <text evidence="1">The sequence shown here is derived from an EMBL/GenBank/DDBJ whole genome shotgun (WGS) entry which is preliminary data.</text>
</comment>
<proteinExistence type="predicted"/>
<dbReference type="AlphaFoldDB" id="A0AB73TRK9"/>
<evidence type="ECO:0000313" key="1">
    <source>
        <dbReference type="EMBL" id="PZM52544.1"/>
    </source>
</evidence>
<name>A0AB73TRK9_ENTFC</name>
<gene>
    <name evidence="1" type="ORF">DKP91_15240</name>
</gene>